<organism evidence="8 9">
    <name type="scientific">Amycolatopsis acidicola</name>
    <dbReference type="NCBI Taxonomy" id="2596893"/>
    <lineage>
        <taxon>Bacteria</taxon>
        <taxon>Bacillati</taxon>
        <taxon>Actinomycetota</taxon>
        <taxon>Actinomycetes</taxon>
        <taxon>Pseudonocardiales</taxon>
        <taxon>Pseudonocardiaceae</taxon>
        <taxon>Amycolatopsis</taxon>
    </lineage>
</organism>
<dbReference type="Pfam" id="PF00441">
    <property type="entry name" value="Acyl-CoA_dh_1"/>
    <property type="match status" value="1"/>
</dbReference>
<dbReference type="InterPro" id="IPR009100">
    <property type="entry name" value="AcylCoA_DH/oxidase_NM_dom_sf"/>
</dbReference>
<dbReference type="SUPFAM" id="SSF56645">
    <property type="entry name" value="Acyl-CoA dehydrogenase NM domain-like"/>
    <property type="match status" value="1"/>
</dbReference>
<dbReference type="Pfam" id="PF02771">
    <property type="entry name" value="Acyl-CoA_dh_N"/>
    <property type="match status" value="1"/>
</dbReference>
<dbReference type="SUPFAM" id="SSF47203">
    <property type="entry name" value="Acyl-CoA dehydrogenase C-terminal domain-like"/>
    <property type="match status" value="1"/>
</dbReference>
<dbReference type="InterPro" id="IPR037069">
    <property type="entry name" value="AcylCoA_DH/ox_N_sf"/>
</dbReference>
<dbReference type="RefSeq" id="WP_144757950.1">
    <property type="nucleotide sequence ID" value="NZ_VMNW02000122.1"/>
</dbReference>
<dbReference type="Gene3D" id="1.20.140.10">
    <property type="entry name" value="Butyryl-CoA Dehydrogenase, subunit A, domain 3"/>
    <property type="match status" value="1"/>
</dbReference>
<dbReference type="Proteomes" id="UP000319769">
    <property type="component" value="Unassembled WGS sequence"/>
</dbReference>
<evidence type="ECO:0000313" key="9">
    <source>
        <dbReference type="Proteomes" id="UP000319769"/>
    </source>
</evidence>
<name>A0A5N0UPM6_9PSEU</name>
<comment type="cofactor">
    <cofactor evidence="1">
        <name>FAD</name>
        <dbReference type="ChEBI" id="CHEBI:57692"/>
    </cofactor>
</comment>
<dbReference type="GO" id="GO:0003995">
    <property type="term" value="F:acyl-CoA dehydrogenase activity"/>
    <property type="evidence" value="ECO:0007669"/>
    <property type="project" value="TreeGrafter"/>
</dbReference>
<evidence type="ECO:0000256" key="5">
    <source>
        <dbReference type="ARBA" id="ARBA00023002"/>
    </source>
</evidence>
<keyword evidence="5" id="KW-0560">Oxidoreductase</keyword>
<dbReference type="PANTHER" id="PTHR43884:SF20">
    <property type="entry name" value="ACYL-COA DEHYDROGENASE FADE28"/>
    <property type="match status" value="1"/>
</dbReference>
<dbReference type="InterPro" id="IPR046373">
    <property type="entry name" value="Acyl-CoA_Oxase/DH_mid-dom_sf"/>
</dbReference>
<dbReference type="CDD" id="cd00567">
    <property type="entry name" value="ACAD"/>
    <property type="match status" value="1"/>
</dbReference>
<evidence type="ECO:0000259" key="7">
    <source>
        <dbReference type="Pfam" id="PF02771"/>
    </source>
</evidence>
<keyword evidence="4" id="KW-0274">FAD</keyword>
<evidence type="ECO:0000256" key="4">
    <source>
        <dbReference type="ARBA" id="ARBA00022827"/>
    </source>
</evidence>
<evidence type="ECO:0000256" key="3">
    <source>
        <dbReference type="ARBA" id="ARBA00022630"/>
    </source>
</evidence>
<evidence type="ECO:0000256" key="2">
    <source>
        <dbReference type="ARBA" id="ARBA00009347"/>
    </source>
</evidence>
<evidence type="ECO:0000259" key="6">
    <source>
        <dbReference type="Pfam" id="PF00441"/>
    </source>
</evidence>
<feature type="domain" description="Acyl-CoA dehydrogenase/oxidase C-terminal" evidence="6">
    <location>
        <begin position="205"/>
        <end position="347"/>
    </location>
</feature>
<evidence type="ECO:0000313" key="8">
    <source>
        <dbReference type="EMBL" id="KAA9150217.1"/>
    </source>
</evidence>
<dbReference type="AlphaFoldDB" id="A0A5N0UPM6"/>
<comment type="similarity">
    <text evidence="2">Belongs to the acyl-CoA dehydrogenase family.</text>
</comment>
<keyword evidence="9" id="KW-1185">Reference proteome</keyword>
<dbReference type="Gene3D" id="2.40.110.10">
    <property type="entry name" value="Butyryl-CoA Dehydrogenase, subunit A, domain 2"/>
    <property type="match status" value="1"/>
</dbReference>
<dbReference type="InterPro" id="IPR036250">
    <property type="entry name" value="AcylCo_DH-like_C"/>
</dbReference>
<dbReference type="EMBL" id="VMNW02000122">
    <property type="protein sequence ID" value="KAA9150217.1"/>
    <property type="molecule type" value="Genomic_DNA"/>
</dbReference>
<accession>A0A5N0UPM6</accession>
<dbReference type="PANTHER" id="PTHR43884">
    <property type="entry name" value="ACYL-COA DEHYDROGENASE"/>
    <property type="match status" value="1"/>
</dbReference>
<keyword evidence="3" id="KW-0285">Flavoprotein</keyword>
<proteinExistence type="inferred from homology"/>
<comment type="caution">
    <text evidence="8">The sequence shown here is derived from an EMBL/GenBank/DDBJ whole genome shotgun (WGS) entry which is preliminary data.</text>
</comment>
<dbReference type="InterPro" id="IPR013786">
    <property type="entry name" value="AcylCoA_DH/ox_N"/>
</dbReference>
<sequence length="350" mass="37921">MYFAFTEEQEEFRASLRRLLTERAPSARVREVLDAGHDPMLWKLLVQDMGLPGLHVPEEYGGQGFGYLETAVVFQELGRALAPVPMAASTFAIEAILRCGTEEQRRSLLPGLASGERIGALAVTGARPDDAVRVDGDRLHGKVNWVAHGHVADVLVVPADGGLYVVEKGAPGLTVERVDSLDLTRPVSTLVLEGVPAQRLGADGVERVLDVARTLLAFEALGAAEQCLDISVEYAKTRVQFNRPIGSFQGIKHLCAEMAIEIDASLGAAMYAAMILDEDPVEFAQVATLAKAQAAETVRQCAEGMIQVHGGIGFTWEHDSHLYYRRAKAIEVWLGGVTELRDLLADRVGI</sequence>
<dbReference type="GO" id="GO:0050660">
    <property type="term" value="F:flavin adenine dinucleotide binding"/>
    <property type="evidence" value="ECO:0007669"/>
    <property type="project" value="InterPro"/>
</dbReference>
<evidence type="ECO:0000256" key="1">
    <source>
        <dbReference type="ARBA" id="ARBA00001974"/>
    </source>
</evidence>
<dbReference type="OrthoDB" id="8677713at2"/>
<reference evidence="8" key="1">
    <citation type="submission" date="2019-09" db="EMBL/GenBank/DDBJ databases">
        <authorList>
            <person name="Teo W.F.A."/>
            <person name="Duangmal K."/>
        </authorList>
    </citation>
    <scope>NUCLEOTIDE SEQUENCE [LARGE SCALE GENOMIC DNA]</scope>
    <source>
        <strain evidence="8">K81G1</strain>
    </source>
</reference>
<protein>
    <submittedName>
        <fullName evidence="8">Acyl-CoA dehydrogenase</fullName>
    </submittedName>
</protein>
<gene>
    <name evidence="8" type="ORF">FPZ12_041675</name>
</gene>
<feature type="domain" description="Acyl-CoA dehydrogenase/oxidase N-terminal" evidence="7">
    <location>
        <begin position="6"/>
        <end position="116"/>
    </location>
</feature>
<dbReference type="Gene3D" id="1.10.540.10">
    <property type="entry name" value="Acyl-CoA dehydrogenase/oxidase, N-terminal domain"/>
    <property type="match status" value="1"/>
</dbReference>
<dbReference type="InterPro" id="IPR009075">
    <property type="entry name" value="AcylCo_DH/oxidase_C"/>
</dbReference>